<evidence type="ECO:0000313" key="4">
    <source>
        <dbReference type="EMBL" id="MBB5293740.1"/>
    </source>
</evidence>
<dbReference type="Pfam" id="PF00583">
    <property type="entry name" value="Acetyltransf_1"/>
    <property type="match status" value="1"/>
</dbReference>
<dbReference type="PANTHER" id="PTHR43877">
    <property type="entry name" value="AMINOALKYLPHOSPHONATE N-ACETYLTRANSFERASE-RELATED-RELATED"/>
    <property type="match status" value="1"/>
</dbReference>
<dbReference type="Proteomes" id="UP000536909">
    <property type="component" value="Unassembled WGS sequence"/>
</dbReference>
<evidence type="ECO:0000256" key="2">
    <source>
        <dbReference type="ARBA" id="ARBA00023315"/>
    </source>
</evidence>
<sequence length="343" mass="36148">MLTRGARPADLPAAGALLAALNLPTAGVGEHLGGYLLAEDGDGHVLGLAGLETHDRVGLLRSVAVTPSARGQGVAARLIGEVLDQARARGLQHLYLLTTTAEGYFPRFFPRFGFVRVPRSVAPAPLLASREFQDACPGSATLMHLALHAASQEEPMTQTIPGLTDQTSTSALLDALRAGPPLPLEFWLHSERLVGPGYHVTEVKAVTIEAMDCGGRASSWRETVIQLKDGNAREAGEGFMTTRKFLSIYDRVAKSVPVRGEAEVRFEYGNSVTPAMQYHVTHVEPQGERVIVHLRTPGVQCKASDACGQPVAAAEPVEAAACCAPTSGSGCCGPATTDLISLG</sequence>
<gene>
    <name evidence="5" type="ORF">FCS05_03805</name>
    <name evidence="4" type="ORF">HNQ10_000553</name>
</gene>
<accession>A0AAJ5F6L8</accession>
<feature type="domain" description="N-acetyltransferase" evidence="3">
    <location>
        <begin position="1"/>
        <end position="148"/>
    </location>
</feature>
<dbReference type="PROSITE" id="PS51186">
    <property type="entry name" value="GNAT"/>
    <property type="match status" value="1"/>
</dbReference>
<reference evidence="5 6" key="1">
    <citation type="submission" date="2019-04" db="EMBL/GenBank/DDBJ databases">
        <title>Deinococcus metalilatus MA1002 mutant No.5.</title>
        <authorList>
            <person name="Park W."/>
            <person name="Park C."/>
        </authorList>
    </citation>
    <scope>NUCLEOTIDE SEQUENCE [LARGE SCALE GENOMIC DNA]</scope>
    <source>
        <strain evidence="5 6">MA1002-m5</strain>
    </source>
</reference>
<dbReference type="GO" id="GO:0016747">
    <property type="term" value="F:acyltransferase activity, transferring groups other than amino-acyl groups"/>
    <property type="evidence" value="ECO:0007669"/>
    <property type="project" value="InterPro"/>
</dbReference>
<evidence type="ECO:0000259" key="3">
    <source>
        <dbReference type="PROSITE" id="PS51186"/>
    </source>
</evidence>
<reference evidence="4 7" key="2">
    <citation type="submission" date="2020-08" db="EMBL/GenBank/DDBJ databases">
        <title>Genomic Encyclopedia of Type Strains, Phase IV (KMG-IV): sequencing the most valuable type-strain genomes for metagenomic binning, comparative biology and taxonomic classification.</title>
        <authorList>
            <person name="Goeker M."/>
        </authorList>
    </citation>
    <scope>NUCLEOTIDE SEQUENCE [LARGE SCALE GENOMIC DNA]</scope>
    <source>
        <strain evidence="4 7">DSM 105434</strain>
    </source>
</reference>
<dbReference type="InterPro" id="IPR000182">
    <property type="entry name" value="GNAT_dom"/>
</dbReference>
<keyword evidence="2" id="KW-0012">Acyltransferase</keyword>
<dbReference type="Gene3D" id="3.40.630.30">
    <property type="match status" value="1"/>
</dbReference>
<keyword evidence="7" id="KW-1185">Reference proteome</keyword>
<dbReference type="Proteomes" id="UP000308000">
    <property type="component" value="Unassembled WGS sequence"/>
</dbReference>
<protein>
    <submittedName>
        <fullName evidence="5">GNAT family N-acetyltransferase</fullName>
    </submittedName>
    <submittedName>
        <fullName evidence="4">N-acetylglutamate synthase-like GNAT family acetyltransferase</fullName>
    </submittedName>
</protein>
<dbReference type="SUPFAM" id="SSF55729">
    <property type="entry name" value="Acyl-CoA N-acyltransferases (Nat)"/>
    <property type="match status" value="1"/>
</dbReference>
<keyword evidence="1" id="KW-0808">Transferase</keyword>
<evidence type="ECO:0000313" key="7">
    <source>
        <dbReference type="Proteomes" id="UP000536909"/>
    </source>
</evidence>
<dbReference type="InterPro" id="IPR045534">
    <property type="entry name" value="DUF6428"/>
</dbReference>
<dbReference type="RefSeq" id="WP_103128266.1">
    <property type="nucleotide sequence ID" value="NZ_BSUI01000040.1"/>
</dbReference>
<name>A0AAJ5F6L8_9DEIO</name>
<dbReference type="EMBL" id="VBRC01000002">
    <property type="protein sequence ID" value="TLK30889.1"/>
    <property type="molecule type" value="Genomic_DNA"/>
</dbReference>
<evidence type="ECO:0000256" key="1">
    <source>
        <dbReference type="ARBA" id="ARBA00022679"/>
    </source>
</evidence>
<dbReference type="Pfam" id="PF20001">
    <property type="entry name" value="DUF6428"/>
    <property type="match status" value="1"/>
</dbReference>
<dbReference type="CDD" id="cd04301">
    <property type="entry name" value="NAT_SF"/>
    <property type="match status" value="1"/>
</dbReference>
<dbReference type="EMBL" id="JACHFV010000002">
    <property type="protein sequence ID" value="MBB5293740.1"/>
    <property type="molecule type" value="Genomic_DNA"/>
</dbReference>
<evidence type="ECO:0000313" key="6">
    <source>
        <dbReference type="Proteomes" id="UP000308000"/>
    </source>
</evidence>
<dbReference type="InterPro" id="IPR016181">
    <property type="entry name" value="Acyl_CoA_acyltransferase"/>
</dbReference>
<dbReference type="NCBIfam" id="NF040501">
    <property type="entry name" value="resist_ArsN2"/>
    <property type="match status" value="1"/>
</dbReference>
<comment type="caution">
    <text evidence="5">The sequence shown here is derived from an EMBL/GenBank/DDBJ whole genome shotgun (WGS) entry which is preliminary data.</text>
</comment>
<dbReference type="AlphaFoldDB" id="A0AAJ5F6L8"/>
<evidence type="ECO:0000313" key="5">
    <source>
        <dbReference type="EMBL" id="TLK30889.1"/>
    </source>
</evidence>
<dbReference type="InterPro" id="IPR050832">
    <property type="entry name" value="Bact_Acetyltransf"/>
</dbReference>
<proteinExistence type="predicted"/>
<organism evidence="5 6">
    <name type="scientific">Deinococcus metallilatus</name>
    <dbReference type="NCBI Taxonomy" id="1211322"/>
    <lineage>
        <taxon>Bacteria</taxon>
        <taxon>Thermotogati</taxon>
        <taxon>Deinococcota</taxon>
        <taxon>Deinococci</taxon>
        <taxon>Deinococcales</taxon>
        <taxon>Deinococcaceae</taxon>
        <taxon>Deinococcus</taxon>
    </lineage>
</organism>